<dbReference type="RefSeq" id="WP_192594946.1">
    <property type="nucleotide sequence ID" value="NZ_BAAALJ010000014.1"/>
</dbReference>
<dbReference type="EMBL" id="JADBED010000001">
    <property type="protein sequence ID" value="MBE1523854.1"/>
    <property type="molecule type" value="Genomic_DNA"/>
</dbReference>
<dbReference type="Proteomes" id="UP000643525">
    <property type="component" value="Unassembled WGS sequence"/>
</dbReference>
<gene>
    <name evidence="2" type="ORF">H4W27_000972</name>
</gene>
<protein>
    <recommendedName>
        <fullName evidence="4">CBS domain-containing protein</fullName>
    </recommendedName>
</protein>
<comment type="caution">
    <text evidence="2">The sequence shown here is derived from an EMBL/GenBank/DDBJ whole genome shotgun (WGS) entry which is preliminary data.</text>
</comment>
<name>A0ABR9JD46_9MICC</name>
<evidence type="ECO:0000313" key="3">
    <source>
        <dbReference type="Proteomes" id="UP000643525"/>
    </source>
</evidence>
<evidence type="ECO:0008006" key="4">
    <source>
        <dbReference type="Google" id="ProtNLM"/>
    </source>
</evidence>
<sequence length="185" mass="20130">MTRPLLHAQRGIAATTPDTLSSAGAPGAEQARHYPRRSAVMADIGQIMAPLDATILGTRSLADAQRLLEHSDAAVVLNLSYRPIGLITRADLAAVQDQDPQGWSKKRCACLVRQSDQPVQRRMSIRELLVNSAHDPKRPLLVLDQDEPAGILFPEAISAWRAEAQPISGEPMKGSTQSPMKSRVR</sequence>
<organism evidence="2 3">
    <name type="scientific">Nesterenkonia lutea</name>
    <dbReference type="NCBI Taxonomy" id="272919"/>
    <lineage>
        <taxon>Bacteria</taxon>
        <taxon>Bacillati</taxon>
        <taxon>Actinomycetota</taxon>
        <taxon>Actinomycetes</taxon>
        <taxon>Micrococcales</taxon>
        <taxon>Micrococcaceae</taxon>
        <taxon>Nesterenkonia</taxon>
    </lineage>
</organism>
<keyword evidence="3" id="KW-1185">Reference proteome</keyword>
<evidence type="ECO:0000313" key="2">
    <source>
        <dbReference type="EMBL" id="MBE1523854.1"/>
    </source>
</evidence>
<proteinExistence type="predicted"/>
<reference evidence="2 3" key="1">
    <citation type="submission" date="2020-10" db="EMBL/GenBank/DDBJ databases">
        <title>Sequencing the genomes of 1000 actinobacteria strains.</title>
        <authorList>
            <person name="Klenk H.-P."/>
        </authorList>
    </citation>
    <scope>NUCLEOTIDE SEQUENCE [LARGE SCALE GENOMIC DNA]</scope>
    <source>
        <strain evidence="2 3">DSM 15666</strain>
    </source>
</reference>
<feature type="compositionally biased region" description="Polar residues" evidence="1">
    <location>
        <begin position="174"/>
        <end position="185"/>
    </location>
</feature>
<evidence type="ECO:0000256" key="1">
    <source>
        <dbReference type="SAM" id="MobiDB-lite"/>
    </source>
</evidence>
<accession>A0ABR9JD46</accession>
<feature type="region of interest" description="Disordered" evidence="1">
    <location>
        <begin position="164"/>
        <end position="185"/>
    </location>
</feature>
<feature type="region of interest" description="Disordered" evidence="1">
    <location>
        <begin position="1"/>
        <end position="33"/>
    </location>
</feature>